<dbReference type="EC" id="2.4.1.-" evidence="7"/>
<evidence type="ECO:0000313" key="9">
    <source>
        <dbReference type="Proteomes" id="UP000095283"/>
    </source>
</evidence>
<reference evidence="10" key="1">
    <citation type="submission" date="2016-11" db="UniProtKB">
        <authorList>
            <consortium name="WormBaseParasite"/>
        </authorList>
    </citation>
    <scope>IDENTIFICATION</scope>
</reference>
<evidence type="ECO:0000256" key="7">
    <source>
        <dbReference type="RuleBase" id="RU003832"/>
    </source>
</evidence>
<dbReference type="Gene3D" id="3.40.50.11660">
    <property type="entry name" value="Glycosyl transferase family 10, C-terminal domain"/>
    <property type="match status" value="1"/>
</dbReference>
<protein>
    <recommendedName>
        <fullName evidence="7">Fucosyltransferase</fullName>
        <ecNumber evidence="7">2.4.1.-</ecNumber>
    </recommendedName>
</protein>
<evidence type="ECO:0000259" key="8">
    <source>
        <dbReference type="Pfam" id="PF00852"/>
    </source>
</evidence>
<comment type="pathway">
    <text evidence="2">Protein modification; protein glycosylation.</text>
</comment>
<evidence type="ECO:0000256" key="3">
    <source>
        <dbReference type="ARBA" id="ARBA00008919"/>
    </source>
</evidence>
<organism evidence="9 10">
    <name type="scientific">Heterorhabditis bacteriophora</name>
    <name type="common">Entomopathogenic nematode worm</name>
    <dbReference type="NCBI Taxonomy" id="37862"/>
    <lineage>
        <taxon>Eukaryota</taxon>
        <taxon>Metazoa</taxon>
        <taxon>Ecdysozoa</taxon>
        <taxon>Nematoda</taxon>
        <taxon>Chromadorea</taxon>
        <taxon>Rhabditida</taxon>
        <taxon>Rhabditina</taxon>
        <taxon>Rhabditomorpha</taxon>
        <taxon>Strongyloidea</taxon>
        <taxon>Heterorhabditidae</taxon>
        <taxon>Heterorhabditis</taxon>
    </lineage>
</organism>
<evidence type="ECO:0000256" key="5">
    <source>
        <dbReference type="ARBA" id="ARBA00022679"/>
    </source>
</evidence>
<dbReference type="InterPro" id="IPR038577">
    <property type="entry name" value="GT10-like_C_sf"/>
</dbReference>
<keyword evidence="7" id="KW-0812">Transmembrane</keyword>
<keyword evidence="4 7" id="KW-0328">Glycosyltransferase</keyword>
<evidence type="ECO:0000256" key="4">
    <source>
        <dbReference type="ARBA" id="ARBA00022676"/>
    </source>
</evidence>
<dbReference type="GO" id="GO:0008417">
    <property type="term" value="F:fucosyltransferase activity"/>
    <property type="evidence" value="ECO:0007669"/>
    <property type="project" value="InterPro"/>
</dbReference>
<dbReference type="PANTHER" id="PTHR48438:SF1">
    <property type="entry name" value="ALPHA-(1,3)-FUCOSYLTRANSFERASE C-RELATED"/>
    <property type="match status" value="1"/>
</dbReference>
<evidence type="ECO:0000256" key="2">
    <source>
        <dbReference type="ARBA" id="ARBA00004922"/>
    </source>
</evidence>
<accession>A0A1I7XM65</accession>
<keyword evidence="5 7" id="KW-0808">Transferase</keyword>
<keyword evidence="6 7" id="KW-0333">Golgi apparatus</keyword>
<dbReference type="PANTHER" id="PTHR48438">
    <property type="entry name" value="ALPHA-(1,3)-FUCOSYLTRANSFERASE C-RELATED"/>
    <property type="match status" value="1"/>
</dbReference>
<dbReference type="WBParaSite" id="Hba_18877">
    <property type="protein sequence ID" value="Hba_18877"/>
    <property type="gene ID" value="Hba_18877"/>
</dbReference>
<keyword evidence="7" id="KW-0472">Membrane</keyword>
<comment type="subcellular location">
    <subcellularLocation>
        <location evidence="1">Golgi apparatus membrane</location>
        <topology evidence="1">Single-pass type II membrane protein</topology>
    </subcellularLocation>
    <subcellularLocation>
        <location evidence="7">Golgi apparatus</location>
        <location evidence="7">Golgi stack membrane</location>
        <topology evidence="7">Single-pass type II membrane protein</topology>
    </subcellularLocation>
</comment>
<dbReference type="InterPro" id="IPR001503">
    <property type="entry name" value="Glyco_trans_10"/>
</dbReference>
<proteinExistence type="inferred from homology"/>
<comment type="similarity">
    <text evidence="3 7">Belongs to the glycosyltransferase 10 family.</text>
</comment>
<dbReference type="GO" id="GO:0000139">
    <property type="term" value="C:Golgi membrane"/>
    <property type="evidence" value="ECO:0007669"/>
    <property type="project" value="UniProtKB-SubCell"/>
</dbReference>
<dbReference type="InterPro" id="IPR055270">
    <property type="entry name" value="Glyco_tran_10_C"/>
</dbReference>
<dbReference type="GO" id="GO:0032580">
    <property type="term" value="C:Golgi cisterna membrane"/>
    <property type="evidence" value="ECO:0007669"/>
    <property type="project" value="UniProtKB-SubCell"/>
</dbReference>
<evidence type="ECO:0000256" key="6">
    <source>
        <dbReference type="ARBA" id="ARBA00023034"/>
    </source>
</evidence>
<dbReference type="SUPFAM" id="SSF53756">
    <property type="entry name" value="UDP-Glycosyltransferase/glycogen phosphorylase"/>
    <property type="match status" value="1"/>
</dbReference>
<evidence type="ECO:0000256" key="1">
    <source>
        <dbReference type="ARBA" id="ARBA00004323"/>
    </source>
</evidence>
<name>A0A1I7XM65_HETBA</name>
<feature type="domain" description="Fucosyltransferase C-terminal" evidence="8">
    <location>
        <begin position="1"/>
        <end position="81"/>
    </location>
</feature>
<keyword evidence="9" id="KW-1185">Reference proteome</keyword>
<dbReference type="Pfam" id="PF00852">
    <property type="entry name" value="Glyco_transf_10"/>
    <property type="match status" value="1"/>
</dbReference>
<sequence>MGAPKKDYELVAPPHSFIHVDDYTPTQLAKYLHYLDGNSTAYNEYFAWKAYGKILDSYFYCRLCAFVQTPSKKIYTSIEHWWRRNSNCNNYINV</sequence>
<evidence type="ECO:0000313" key="10">
    <source>
        <dbReference type="WBParaSite" id="Hba_18877"/>
    </source>
</evidence>
<dbReference type="Proteomes" id="UP000095283">
    <property type="component" value="Unplaced"/>
</dbReference>
<dbReference type="UniPathway" id="UPA00378"/>
<dbReference type="AlphaFoldDB" id="A0A1I7XM65"/>